<dbReference type="EMBL" id="JAOCDZ010000018">
    <property type="protein sequence ID" value="MDH0738650.1"/>
    <property type="molecule type" value="Genomic_DNA"/>
</dbReference>
<organism evidence="1 2">
    <name type="scientific">Achromobacter spanius</name>
    <dbReference type="NCBI Taxonomy" id="217203"/>
    <lineage>
        <taxon>Bacteria</taxon>
        <taxon>Pseudomonadati</taxon>
        <taxon>Pseudomonadota</taxon>
        <taxon>Betaproteobacteria</taxon>
        <taxon>Burkholderiales</taxon>
        <taxon>Alcaligenaceae</taxon>
        <taxon>Achromobacter</taxon>
    </lineage>
</organism>
<dbReference type="RefSeq" id="WP_279972485.1">
    <property type="nucleotide sequence ID" value="NZ_JAOCDZ010000018.1"/>
</dbReference>
<name>A0AA42LS92_9BURK</name>
<protein>
    <submittedName>
        <fullName evidence="1">Uncharacterized protein</fullName>
    </submittedName>
</protein>
<evidence type="ECO:0000313" key="2">
    <source>
        <dbReference type="Proteomes" id="UP001161094"/>
    </source>
</evidence>
<proteinExistence type="predicted"/>
<dbReference type="AlphaFoldDB" id="A0AA42LS92"/>
<reference evidence="1" key="1">
    <citation type="submission" date="2022-09" db="EMBL/GenBank/DDBJ databases">
        <title>Intensive care unit water sources are persistently colonized with multi-drug resistant bacteria and are the site of extensive horizontal gene transfer of antibiotic resistance genes.</title>
        <authorList>
            <person name="Diorio-Toth L."/>
        </authorList>
    </citation>
    <scope>NUCLEOTIDE SEQUENCE</scope>
    <source>
        <strain evidence="1">GD03843</strain>
    </source>
</reference>
<dbReference type="Proteomes" id="UP001161094">
    <property type="component" value="Unassembled WGS sequence"/>
</dbReference>
<sequence>MLSAEAAVSPRSFAYTNGMMNAVWLVGELFSADREAGRCEILISNKSPHYRVSFEFDVTKGVGLPKYFKPGDVIAVTALVRSDLIDGEYSLTLKALHFQAPSVRDLRGDDLRDYAKRMNGAILNAAGAEPGRQDAFTYKIDRAQRKRSNVIRLAGFVHAMEFERGEPHPETQEPTGDKLVLLLRQFENADKCIPIRIYGRQAGPFYTAIRKAKRNGPLAIHAMGELYVKVKTTPAPDADAEPDVRRVPIIKAIGDIERLDFDSGLIGEPGLYPWLTEYLPRELVSTMSEAPEQQA</sequence>
<accession>A0AA42LS92</accession>
<gene>
    <name evidence="1" type="ORF">N5D93_22725</name>
</gene>
<evidence type="ECO:0000313" key="1">
    <source>
        <dbReference type="EMBL" id="MDH0738650.1"/>
    </source>
</evidence>
<comment type="caution">
    <text evidence="1">The sequence shown here is derived from an EMBL/GenBank/DDBJ whole genome shotgun (WGS) entry which is preliminary data.</text>
</comment>